<dbReference type="EMBL" id="BMAW01100788">
    <property type="protein sequence ID" value="GFS96766.1"/>
    <property type="molecule type" value="Genomic_DNA"/>
</dbReference>
<reference evidence="1" key="1">
    <citation type="submission" date="2020-08" db="EMBL/GenBank/DDBJ databases">
        <title>Multicomponent nature underlies the extraordinary mechanical properties of spider dragline silk.</title>
        <authorList>
            <person name="Kono N."/>
            <person name="Nakamura H."/>
            <person name="Mori M."/>
            <person name="Yoshida Y."/>
            <person name="Ohtoshi R."/>
            <person name="Malay A.D."/>
            <person name="Moran D.A.P."/>
            <person name="Tomita M."/>
            <person name="Numata K."/>
            <person name="Arakawa K."/>
        </authorList>
    </citation>
    <scope>NUCLEOTIDE SEQUENCE</scope>
</reference>
<dbReference type="Proteomes" id="UP000887013">
    <property type="component" value="Unassembled WGS sequence"/>
</dbReference>
<evidence type="ECO:0000313" key="1">
    <source>
        <dbReference type="EMBL" id="GFS96766.1"/>
    </source>
</evidence>
<organism evidence="1 2">
    <name type="scientific">Nephila pilipes</name>
    <name type="common">Giant wood spider</name>
    <name type="synonym">Nephila maculata</name>
    <dbReference type="NCBI Taxonomy" id="299642"/>
    <lineage>
        <taxon>Eukaryota</taxon>
        <taxon>Metazoa</taxon>
        <taxon>Ecdysozoa</taxon>
        <taxon>Arthropoda</taxon>
        <taxon>Chelicerata</taxon>
        <taxon>Arachnida</taxon>
        <taxon>Araneae</taxon>
        <taxon>Araneomorphae</taxon>
        <taxon>Entelegynae</taxon>
        <taxon>Araneoidea</taxon>
        <taxon>Nephilidae</taxon>
        <taxon>Nephila</taxon>
    </lineage>
</organism>
<proteinExistence type="predicted"/>
<accession>A0A8X6N720</accession>
<sequence>MLWFKNVLHYCSKAPHDSFAPGPALKSTLSVSSTPCSGEDLARRVFQIKLLVTWPNESEFLFLLFSKTLIKFIDSDETSSGIILVPLIPVNNKVVQRQYLSYHSKKRSSNQNLEIES</sequence>
<keyword evidence="2" id="KW-1185">Reference proteome</keyword>
<dbReference type="AlphaFoldDB" id="A0A8X6N720"/>
<name>A0A8X6N720_NEPPI</name>
<gene>
    <name evidence="1" type="ORF">NPIL_412551</name>
</gene>
<protein>
    <submittedName>
        <fullName evidence="1">Uncharacterized protein</fullName>
    </submittedName>
</protein>
<comment type="caution">
    <text evidence="1">The sequence shown here is derived from an EMBL/GenBank/DDBJ whole genome shotgun (WGS) entry which is preliminary data.</text>
</comment>
<evidence type="ECO:0000313" key="2">
    <source>
        <dbReference type="Proteomes" id="UP000887013"/>
    </source>
</evidence>